<comment type="caution">
    <text evidence="7">The sequence shown here is derived from an EMBL/GenBank/DDBJ whole genome shotgun (WGS) entry which is preliminary data.</text>
</comment>
<dbReference type="SUPFAM" id="SSF48371">
    <property type="entry name" value="ARM repeat"/>
    <property type="match status" value="1"/>
</dbReference>
<dbReference type="Pfam" id="PF25574">
    <property type="entry name" value="TPR_IMB1"/>
    <property type="match status" value="1"/>
</dbReference>
<evidence type="ECO:0000256" key="2">
    <source>
        <dbReference type="ARBA" id="ARBA00022448"/>
    </source>
</evidence>
<evidence type="ECO:0000259" key="6">
    <source>
        <dbReference type="Pfam" id="PF25574"/>
    </source>
</evidence>
<comment type="subcellular location">
    <subcellularLocation>
        <location evidence="1">Cytoplasm</location>
    </subcellularLocation>
</comment>
<dbReference type="PANTHER" id="PTHR10527">
    <property type="entry name" value="IMPORTIN BETA"/>
    <property type="match status" value="1"/>
</dbReference>
<dbReference type="InterPro" id="IPR011989">
    <property type="entry name" value="ARM-like"/>
</dbReference>
<gene>
    <name evidence="7" type="ORF">NEOLI_004057</name>
</gene>
<dbReference type="OrthoDB" id="951172at2759"/>
<accession>A0A1U7LIL8</accession>
<dbReference type="GO" id="GO:0010458">
    <property type="term" value="P:exit from mitosis"/>
    <property type="evidence" value="ECO:0007669"/>
    <property type="project" value="EnsemblFungi"/>
</dbReference>
<evidence type="ECO:0000256" key="3">
    <source>
        <dbReference type="ARBA" id="ARBA00022490"/>
    </source>
</evidence>
<dbReference type="OMA" id="AQEGAMS"/>
<keyword evidence="8" id="KW-1185">Reference proteome</keyword>
<dbReference type="InterPro" id="IPR016024">
    <property type="entry name" value="ARM-type_fold"/>
</dbReference>
<keyword evidence="4" id="KW-0677">Repeat</keyword>
<dbReference type="InterPro" id="IPR058584">
    <property type="entry name" value="IMB1_TNPO1-like_TPR"/>
</dbReference>
<sequence>MSAWSPQPQPLSQLSQLLQTSLSENHQLSRVAIGHLEEAKIWPEFNNYLAYILTYAKDAEVTVRSNAGIYLKNNFRINGPTVGDNPSSLAYVKNAILVGLQDEQNLVRAISGSVVTTLMLKVGLLGWPECLPRLMVMLDSPTPSAGEGAFSALSKICEDSTKELDTEYNGQRPLNFMISKFITLCESPNPRMRAHALSCINQFIPRKSQSLMVNIDSFMAAIFKLATDSDTEVRKNVCHALVMLLDARPDKIAPSMNSIVEYMLYSTQDADEDVALEACEFWLSIAEQTELRPSLEPFLPKVVPMLLKGMIYNEMDILTLGGDEDDAHLEDDEKDIKPHHQLLEISLPYLRENLFSSDWKVREAGVLALGAIAEGCMEGITPHLPELYPYLLSLLKDPKPLVRQITCWTLGRYSRWAAYLQTEDEKNKFFLPLMEGLLRMCLDNNKRVQDAGCSAFANLEEQASTTLIPYLHPILTKLVEAFQKYQSKNLFILYDTIQTLADMVGPALNRPEYIEVLMPPLNQKWASMPDDDRGLFPLLECLSSITVALGEGFAPFALPVYSRCIQIIHRTLEQSHACQSNPSLDEPDKDFLTTALDLVSGLVQGLGEHIDHLISSTQPPLMDLLSLCLVDPVHDVKQSAFALVGDLAISHFKYVKPYLPQIMTNTIPHISPRPDSVSVCNNAIWAAGEIALQMQGDMEPYIGPLLQRLVTLLQADTKPPTLLENAAVTIGRLGLACPSAVAPQLESFVGAWFKTLQAVRDDEEKDSAFRGICTVIGQNPGGLSRNLHDFVMAVVTWDSPSTELNDMFKGILVGYKGMLDNWDNFMGTLSPEICQKLHVMYNV</sequence>
<dbReference type="GO" id="GO:0005935">
    <property type="term" value="C:cellular bud neck"/>
    <property type="evidence" value="ECO:0007669"/>
    <property type="project" value="EnsemblFungi"/>
</dbReference>
<protein>
    <submittedName>
        <fullName evidence="7">Importin subunit beta-2</fullName>
    </submittedName>
</protein>
<dbReference type="GO" id="GO:0005934">
    <property type="term" value="C:cellular bud tip"/>
    <property type="evidence" value="ECO:0007669"/>
    <property type="project" value="EnsemblFungi"/>
</dbReference>
<dbReference type="GO" id="GO:0034399">
    <property type="term" value="C:nuclear periphery"/>
    <property type="evidence" value="ECO:0007669"/>
    <property type="project" value="EnsemblFungi"/>
</dbReference>
<evidence type="ECO:0000256" key="5">
    <source>
        <dbReference type="ARBA" id="ARBA00022927"/>
    </source>
</evidence>
<dbReference type="FunFam" id="1.25.10.10:FF:000313">
    <property type="entry name" value="Importin beta-2 subunit, putative"/>
    <property type="match status" value="1"/>
</dbReference>
<evidence type="ECO:0000313" key="7">
    <source>
        <dbReference type="EMBL" id="OLL22468.1"/>
    </source>
</evidence>
<evidence type="ECO:0000256" key="4">
    <source>
        <dbReference type="ARBA" id="ARBA00022737"/>
    </source>
</evidence>
<dbReference type="GO" id="GO:0006606">
    <property type="term" value="P:protein import into nucleus"/>
    <property type="evidence" value="ECO:0007669"/>
    <property type="project" value="EnsemblFungi"/>
</dbReference>
<keyword evidence="2" id="KW-0813">Transport</keyword>
<feature type="domain" description="Importin subunit beta-1/Transportin-1-like TPR repeats" evidence="6">
    <location>
        <begin position="434"/>
        <end position="650"/>
    </location>
</feature>
<evidence type="ECO:0000256" key="1">
    <source>
        <dbReference type="ARBA" id="ARBA00004496"/>
    </source>
</evidence>
<organism evidence="7 8">
    <name type="scientific">Neolecta irregularis (strain DAH-3)</name>
    <dbReference type="NCBI Taxonomy" id="1198029"/>
    <lineage>
        <taxon>Eukaryota</taxon>
        <taxon>Fungi</taxon>
        <taxon>Dikarya</taxon>
        <taxon>Ascomycota</taxon>
        <taxon>Taphrinomycotina</taxon>
        <taxon>Neolectales</taxon>
        <taxon>Neolectaceae</taxon>
        <taxon>Neolecta</taxon>
    </lineage>
</organism>
<keyword evidence="3" id="KW-0963">Cytoplasm</keyword>
<dbReference type="GO" id="GO:0008139">
    <property type="term" value="F:nuclear localization sequence binding"/>
    <property type="evidence" value="ECO:0007669"/>
    <property type="project" value="EnsemblFungi"/>
</dbReference>
<proteinExistence type="predicted"/>
<dbReference type="Gene3D" id="1.25.10.10">
    <property type="entry name" value="Leucine-rich Repeat Variant"/>
    <property type="match status" value="1"/>
</dbReference>
<dbReference type="STRING" id="1198029.A0A1U7LIL8"/>
<dbReference type="EMBL" id="LXFE01003212">
    <property type="protein sequence ID" value="OLL22468.1"/>
    <property type="molecule type" value="Genomic_DNA"/>
</dbReference>
<reference evidence="7 8" key="1">
    <citation type="submission" date="2016-04" db="EMBL/GenBank/DDBJ databases">
        <title>Evolutionary innovation and constraint leading to complex multicellularity in the Ascomycota.</title>
        <authorList>
            <person name="Cisse O."/>
            <person name="Nguyen A."/>
            <person name="Hewitt D.A."/>
            <person name="Jedd G."/>
            <person name="Stajich J.E."/>
        </authorList>
    </citation>
    <scope>NUCLEOTIDE SEQUENCE [LARGE SCALE GENOMIC DNA]</scope>
    <source>
        <strain evidence="7 8">DAH-3</strain>
    </source>
</reference>
<dbReference type="AlphaFoldDB" id="A0A1U7LIL8"/>
<keyword evidence="5" id="KW-0653">Protein transport</keyword>
<dbReference type="Proteomes" id="UP000186594">
    <property type="component" value="Unassembled WGS sequence"/>
</dbReference>
<name>A0A1U7LIL8_NEOID</name>
<dbReference type="InterPro" id="IPR040122">
    <property type="entry name" value="Importin_beta"/>
</dbReference>
<dbReference type="GO" id="GO:0005829">
    <property type="term" value="C:cytosol"/>
    <property type="evidence" value="ECO:0007669"/>
    <property type="project" value="EnsemblFungi"/>
</dbReference>
<evidence type="ECO:0000313" key="8">
    <source>
        <dbReference type="Proteomes" id="UP000186594"/>
    </source>
</evidence>
<dbReference type="Pfam" id="PF13513">
    <property type="entry name" value="HEAT_EZ"/>
    <property type="match status" value="1"/>
</dbReference>